<keyword evidence="6 12" id="KW-0694">RNA-binding</keyword>
<dbReference type="FunFam" id="1.10.240.10:FF:000001">
    <property type="entry name" value="Tyrosine--tRNA ligase"/>
    <property type="match status" value="1"/>
</dbReference>
<keyword evidence="15" id="KW-1185">Reference proteome</keyword>
<dbReference type="GO" id="GO:0005829">
    <property type="term" value="C:cytosol"/>
    <property type="evidence" value="ECO:0007669"/>
    <property type="project" value="TreeGrafter"/>
</dbReference>
<dbReference type="Gene3D" id="3.40.50.620">
    <property type="entry name" value="HUPs"/>
    <property type="match status" value="1"/>
</dbReference>
<evidence type="ECO:0000256" key="4">
    <source>
        <dbReference type="ARBA" id="ARBA00022741"/>
    </source>
</evidence>
<dbReference type="Pfam" id="PF22421">
    <property type="entry name" value="SYY_C-terminal"/>
    <property type="match status" value="1"/>
</dbReference>
<name>A0A0C2VH89_9BACL</name>
<evidence type="ECO:0000256" key="9">
    <source>
        <dbReference type="ARBA" id="ARBA00048248"/>
    </source>
</evidence>
<dbReference type="GO" id="GO:0004831">
    <property type="term" value="F:tyrosine-tRNA ligase activity"/>
    <property type="evidence" value="ECO:0007669"/>
    <property type="project" value="UniProtKB-UniRule"/>
</dbReference>
<dbReference type="PANTHER" id="PTHR11766">
    <property type="entry name" value="TYROSYL-TRNA SYNTHETASE"/>
    <property type="match status" value="1"/>
</dbReference>
<proteinExistence type="inferred from homology"/>
<evidence type="ECO:0000256" key="2">
    <source>
        <dbReference type="ARBA" id="ARBA00022490"/>
    </source>
</evidence>
<protein>
    <recommendedName>
        <fullName evidence="11">Tyrosine--tRNA ligase</fullName>
        <ecNumber evidence="11">6.1.1.1</ecNumber>
    </recommendedName>
    <alternativeName>
        <fullName evidence="11">Tyrosyl-tRNA synthetase</fullName>
        <shortName evidence="11">TyrRS</shortName>
    </alternativeName>
</protein>
<dbReference type="PROSITE" id="PS00178">
    <property type="entry name" value="AA_TRNA_LIGASE_I"/>
    <property type="match status" value="1"/>
</dbReference>
<keyword evidence="8 11" id="KW-0030">Aminoacyl-tRNA synthetase</keyword>
<dbReference type="InterPro" id="IPR002942">
    <property type="entry name" value="S4_RNA-bd"/>
</dbReference>
<accession>A0A0C2VH89</accession>
<dbReference type="PROSITE" id="PS50889">
    <property type="entry name" value="S4"/>
    <property type="match status" value="1"/>
</dbReference>
<dbReference type="CDD" id="cd00395">
    <property type="entry name" value="Tyr_Trp_RS_core"/>
    <property type="match status" value="1"/>
</dbReference>
<evidence type="ECO:0000256" key="5">
    <source>
        <dbReference type="ARBA" id="ARBA00022840"/>
    </source>
</evidence>
<keyword evidence="2 11" id="KW-0963">Cytoplasm</keyword>
<dbReference type="OrthoDB" id="9804243at2"/>
<dbReference type="CDD" id="cd00165">
    <property type="entry name" value="S4"/>
    <property type="match status" value="1"/>
</dbReference>
<organism evidence="14 15">
    <name type="scientific">Jeotgalibacillus soli</name>
    <dbReference type="NCBI Taxonomy" id="889306"/>
    <lineage>
        <taxon>Bacteria</taxon>
        <taxon>Bacillati</taxon>
        <taxon>Bacillota</taxon>
        <taxon>Bacilli</taxon>
        <taxon>Bacillales</taxon>
        <taxon>Caryophanaceae</taxon>
        <taxon>Jeotgalibacillus</taxon>
    </lineage>
</organism>
<dbReference type="PRINTS" id="PR01040">
    <property type="entry name" value="TRNASYNTHTYR"/>
</dbReference>
<comment type="similarity">
    <text evidence="10 11">Belongs to the class-I aminoacyl-tRNA synthetase family. TyrS type 1 subfamily.</text>
</comment>
<comment type="subcellular location">
    <subcellularLocation>
        <location evidence="1 11">Cytoplasm</location>
    </subcellularLocation>
</comment>
<dbReference type="InterPro" id="IPR036986">
    <property type="entry name" value="S4_RNA-bd_sf"/>
</dbReference>
<evidence type="ECO:0000256" key="6">
    <source>
        <dbReference type="ARBA" id="ARBA00022884"/>
    </source>
</evidence>
<dbReference type="Pfam" id="PF00579">
    <property type="entry name" value="tRNA-synt_1b"/>
    <property type="match status" value="1"/>
</dbReference>
<dbReference type="GO" id="GO:0006437">
    <property type="term" value="P:tyrosyl-tRNA aminoacylation"/>
    <property type="evidence" value="ECO:0007669"/>
    <property type="project" value="UniProtKB-UniRule"/>
</dbReference>
<evidence type="ECO:0000256" key="11">
    <source>
        <dbReference type="HAMAP-Rule" id="MF_02006"/>
    </source>
</evidence>
<dbReference type="Gene3D" id="3.10.290.10">
    <property type="entry name" value="RNA-binding S4 domain"/>
    <property type="match status" value="1"/>
</dbReference>
<comment type="function">
    <text evidence="11">Catalyzes the attachment of tyrosine to tRNA(Tyr) in a two-step reaction: tyrosine is first activated by ATP to form Tyr-AMP and then transferred to the acceptor end of tRNA(Tyr).</text>
</comment>
<dbReference type="SUPFAM" id="SSF52374">
    <property type="entry name" value="Nucleotidylyl transferase"/>
    <property type="match status" value="1"/>
</dbReference>
<dbReference type="HAMAP" id="MF_02006">
    <property type="entry name" value="Tyr_tRNA_synth_type1"/>
    <property type="match status" value="1"/>
</dbReference>
<dbReference type="PATRIC" id="fig|889306.3.peg.3711"/>
<evidence type="ECO:0000256" key="10">
    <source>
        <dbReference type="ARBA" id="ARBA00060965"/>
    </source>
</evidence>
<keyword evidence="4 11" id="KW-0547">Nucleotide-binding</keyword>
<comment type="caution">
    <text evidence="14">The sequence shown here is derived from an EMBL/GenBank/DDBJ whole genome shotgun (WGS) entry which is preliminary data.</text>
</comment>
<feature type="domain" description="RNA-binding S4" evidence="13">
    <location>
        <begin position="353"/>
        <end position="414"/>
    </location>
</feature>
<feature type="binding site" evidence="11">
    <location>
        <position position="34"/>
    </location>
    <ligand>
        <name>L-tyrosine</name>
        <dbReference type="ChEBI" id="CHEBI:58315"/>
    </ligand>
</feature>
<dbReference type="Gene3D" id="1.10.240.10">
    <property type="entry name" value="Tyrosyl-Transfer RNA Synthetase"/>
    <property type="match status" value="1"/>
</dbReference>
<dbReference type="InterPro" id="IPR002305">
    <property type="entry name" value="aa-tRNA-synth_Ic"/>
</dbReference>
<evidence type="ECO:0000256" key="1">
    <source>
        <dbReference type="ARBA" id="ARBA00004496"/>
    </source>
</evidence>
<evidence type="ECO:0000256" key="8">
    <source>
        <dbReference type="ARBA" id="ARBA00023146"/>
    </source>
</evidence>
<evidence type="ECO:0000259" key="13">
    <source>
        <dbReference type="SMART" id="SM00363"/>
    </source>
</evidence>
<feature type="binding site" evidence="11">
    <location>
        <position position="172"/>
    </location>
    <ligand>
        <name>L-tyrosine</name>
        <dbReference type="ChEBI" id="CHEBI:58315"/>
    </ligand>
</feature>
<feature type="short sequence motif" description="'KMSKS' region" evidence="11">
    <location>
        <begin position="229"/>
        <end position="233"/>
    </location>
</feature>
<dbReference type="InterPro" id="IPR054608">
    <property type="entry name" value="SYY-like_C"/>
</dbReference>
<evidence type="ECO:0000313" key="15">
    <source>
        <dbReference type="Proteomes" id="UP000031938"/>
    </source>
</evidence>
<reference evidence="14 15" key="1">
    <citation type="submission" date="2015-01" db="EMBL/GenBank/DDBJ databases">
        <title>Genome sequencing of Jeotgalibacillus soli.</title>
        <authorList>
            <person name="Goh K.M."/>
            <person name="Chan K.-G."/>
            <person name="Yaakop A.S."/>
            <person name="Ee R."/>
            <person name="Gan H.M."/>
            <person name="Chan C.S."/>
        </authorList>
    </citation>
    <scope>NUCLEOTIDE SEQUENCE [LARGE SCALE GENOMIC DNA]</scope>
    <source>
        <strain evidence="14 15">P9</strain>
    </source>
</reference>
<dbReference type="GO" id="GO:0005524">
    <property type="term" value="F:ATP binding"/>
    <property type="evidence" value="ECO:0007669"/>
    <property type="project" value="UniProtKB-UniRule"/>
</dbReference>
<dbReference type="EMBL" id="JXRP01000020">
    <property type="protein sequence ID" value="KIL43871.1"/>
    <property type="molecule type" value="Genomic_DNA"/>
</dbReference>
<dbReference type="Proteomes" id="UP000031938">
    <property type="component" value="Unassembled WGS sequence"/>
</dbReference>
<dbReference type="InterPro" id="IPR014729">
    <property type="entry name" value="Rossmann-like_a/b/a_fold"/>
</dbReference>
<gene>
    <name evidence="11" type="primary">tyrS</name>
    <name evidence="14" type="ORF">KP78_36950</name>
</gene>
<feature type="binding site" evidence="11">
    <location>
        <position position="232"/>
    </location>
    <ligand>
        <name>ATP</name>
        <dbReference type="ChEBI" id="CHEBI:30616"/>
    </ligand>
</feature>
<dbReference type="GO" id="GO:0003723">
    <property type="term" value="F:RNA binding"/>
    <property type="evidence" value="ECO:0007669"/>
    <property type="project" value="UniProtKB-KW"/>
</dbReference>
<feature type="binding site" evidence="11">
    <location>
        <position position="168"/>
    </location>
    <ligand>
        <name>L-tyrosine</name>
        <dbReference type="ChEBI" id="CHEBI:58315"/>
    </ligand>
</feature>
<sequence>MDLLKDLAWRGIIYQQTDEEGTKELLDKESISLYCGVDPTADSMHIGHLLPFLTLRRFQEHGHRPVVLVGGATGLIGDPSGKKEERSLQTMEQVQHNVRSIQGQLERIFDFDGKNGAVMVNNYDWIGAIDMVTFLRDYGKYIGVNYMLAKDTISSRLETGISYTEFTYTILQAMDFNHLYNHYNCKMQIGGSDQWGNITTGLELIRKMNEDAKAYGLTIPLVTKADGTKFGKTESGAIWLDPEKTSPYDFYQFWINTADADVVKYLKFFTFLEQDTIIHFEKAVEEAPHLREAQKALAEEMTKMIHGEKALQQAQKITAALFTGDIKALSASEIKQGFKDVSAYKVEEGESVSLVDVLVAAKIAPSKRQAREDIQNGAVYVNGDRVTDLTHVLEGEDRIEGAFTIIRRGKKKYFMIQYA</sequence>
<dbReference type="AlphaFoldDB" id="A0A0C2VH89"/>
<evidence type="ECO:0000256" key="3">
    <source>
        <dbReference type="ARBA" id="ARBA00022598"/>
    </source>
</evidence>
<keyword evidence="3 11" id="KW-0436">Ligase</keyword>
<dbReference type="InterPro" id="IPR024088">
    <property type="entry name" value="Tyr-tRNA-ligase_bac-type"/>
</dbReference>
<dbReference type="InterPro" id="IPR002307">
    <property type="entry name" value="Tyr-tRNA-ligase"/>
</dbReference>
<dbReference type="RefSeq" id="WP_041090807.1">
    <property type="nucleotide sequence ID" value="NZ_JXRP01000020.1"/>
</dbReference>
<evidence type="ECO:0000256" key="12">
    <source>
        <dbReference type="PROSITE-ProRule" id="PRU00182"/>
    </source>
</evidence>
<comment type="catalytic activity">
    <reaction evidence="9 11">
        <text>tRNA(Tyr) + L-tyrosine + ATP = L-tyrosyl-tRNA(Tyr) + AMP + diphosphate + H(+)</text>
        <dbReference type="Rhea" id="RHEA:10220"/>
        <dbReference type="Rhea" id="RHEA-COMP:9706"/>
        <dbReference type="Rhea" id="RHEA-COMP:9707"/>
        <dbReference type="ChEBI" id="CHEBI:15378"/>
        <dbReference type="ChEBI" id="CHEBI:30616"/>
        <dbReference type="ChEBI" id="CHEBI:33019"/>
        <dbReference type="ChEBI" id="CHEBI:58315"/>
        <dbReference type="ChEBI" id="CHEBI:78442"/>
        <dbReference type="ChEBI" id="CHEBI:78536"/>
        <dbReference type="ChEBI" id="CHEBI:456215"/>
        <dbReference type="EC" id="6.1.1.1"/>
    </reaction>
</comment>
<dbReference type="GO" id="GO:0042803">
    <property type="term" value="F:protein homodimerization activity"/>
    <property type="evidence" value="ECO:0007669"/>
    <property type="project" value="UniProtKB-ARBA"/>
</dbReference>
<dbReference type="EC" id="6.1.1.1" evidence="11"/>
<dbReference type="NCBIfam" id="TIGR00234">
    <property type="entry name" value="tyrS"/>
    <property type="match status" value="1"/>
</dbReference>
<evidence type="ECO:0000313" key="14">
    <source>
        <dbReference type="EMBL" id="KIL43871.1"/>
    </source>
</evidence>
<dbReference type="SUPFAM" id="SSF55174">
    <property type="entry name" value="Alpha-L RNA-binding motif"/>
    <property type="match status" value="1"/>
</dbReference>
<feature type="short sequence motif" description="'HIGH' region" evidence="11">
    <location>
        <begin position="39"/>
        <end position="48"/>
    </location>
</feature>
<keyword evidence="5 11" id="KW-0067">ATP-binding</keyword>
<dbReference type="STRING" id="889306.KP78_36950"/>
<dbReference type="FunFam" id="3.40.50.620:FF:000008">
    <property type="entry name" value="Tyrosine--tRNA ligase"/>
    <property type="match status" value="1"/>
</dbReference>
<comment type="subunit">
    <text evidence="11">Homodimer.</text>
</comment>
<dbReference type="SMART" id="SM00363">
    <property type="entry name" value="S4"/>
    <property type="match status" value="1"/>
</dbReference>
<dbReference type="InterPro" id="IPR001412">
    <property type="entry name" value="aa-tRNA-synth_I_CS"/>
</dbReference>
<dbReference type="InterPro" id="IPR024107">
    <property type="entry name" value="Tyr-tRNA-ligase_bac_1"/>
</dbReference>
<evidence type="ECO:0000256" key="7">
    <source>
        <dbReference type="ARBA" id="ARBA00022917"/>
    </source>
</evidence>
<dbReference type="PANTHER" id="PTHR11766:SF0">
    <property type="entry name" value="TYROSINE--TRNA LIGASE, MITOCHONDRIAL"/>
    <property type="match status" value="1"/>
</dbReference>
<keyword evidence="7 11" id="KW-0648">Protein biosynthesis</keyword>